<dbReference type="EMBL" id="CAEKDK010000005">
    <property type="protein sequence ID" value="CAB4281591.1"/>
    <property type="molecule type" value="Genomic_DNA"/>
</dbReference>
<evidence type="ECO:0000313" key="2">
    <source>
        <dbReference type="EMBL" id="CAB4311882.1"/>
    </source>
</evidence>
<evidence type="ECO:0000313" key="4">
    <source>
        <dbReference type="Proteomes" id="UP000507245"/>
    </source>
</evidence>
<organism evidence="1 3">
    <name type="scientific">Prunus armeniaca</name>
    <name type="common">Apricot</name>
    <name type="synonym">Armeniaca vulgaris</name>
    <dbReference type="NCBI Taxonomy" id="36596"/>
    <lineage>
        <taxon>Eukaryota</taxon>
        <taxon>Viridiplantae</taxon>
        <taxon>Streptophyta</taxon>
        <taxon>Embryophyta</taxon>
        <taxon>Tracheophyta</taxon>
        <taxon>Spermatophyta</taxon>
        <taxon>Magnoliopsida</taxon>
        <taxon>eudicotyledons</taxon>
        <taxon>Gunneridae</taxon>
        <taxon>Pentapetalae</taxon>
        <taxon>rosids</taxon>
        <taxon>fabids</taxon>
        <taxon>Rosales</taxon>
        <taxon>Rosaceae</taxon>
        <taxon>Amygdaloideae</taxon>
        <taxon>Amygdaleae</taxon>
        <taxon>Prunus</taxon>
    </lineage>
</organism>
<evidence type="ECO:0000313" key="3">
    <source>
        <dbReference type="Proteomes" id="UP000507222"/>
    </source>
</evidence>
<protein>
    <submittedName>
        <fullName evidence="1">Uncharacterized protein</fullName>
    </submittedName>
</protein>
<dbReference type="Proteomes" id="UP000507245">
    <property type="component" value="Unassembled WGS sequence"/>
</dbReference>
<accession>A0A6J5V092</accession>
<reference evidence="4" key="1">
    <citation type="journal article" date="2020" name="Genome Biol.">
        <title>Gamete binning: chromosome-level and haplotype-resolved genome assembly enabled by high-throughput single-cell sequencing of gamete genomes.</title>
        <authorList>
            <person name="Campoy J.A."/>
            <person name="Sun H."/>
            <person name="Goel M."/>
            <person name="Jiao W.-B."/>
            <person name="Folz-Donahue K."/>
            <person name="Wang N."/>
            <person name="Rubio M."/>
            <person name="Liu C."/>
            <person name="Kukat C."/>
            <person name="Ruiz D."/>
            <person name="Huettel B."/>
            <person name="Schneeberger K."/>
        </authorList>
    </citation>
    <scope>NUCLEOTIDE SEQUENCE [LARGE SCALE GENOMIC DNA]</scope>
    <source>
        <strain evidence="4">cv. Rojo Pasion</strain>
    </source>
</reference>
<evidence type="ECO:0000313" key="1">
    <source>
        <dbReference type="EMBL" id="CAB4281591.1"/>
    </source>
</evidence>
<name>A0A6J5V092_PRUAR</name>
<reference evidence="1 3" key="2">
    <citation type="submission" date="2020-05" db="EMBL/GenBank/DDBJ databases">
        <authorList>
            <person name="Campoy J."/>
            <person name="Schneeberger K."/>
            <person name="Spophaly S."/>
        </authorList>
    </citation>
    <scope>NUCLEOTIDE SEQUENCE [LARGE SCALE GENOMIC DNA]</scope>
    <source>
        <strain evidence="1">PruArmRojPasFocal</strain>
    </source>
</reference>
<dbReference type="Proteomes" id="UP000507222">
    <property type="component" value="Unassembled WGS sequence"/>
</dbReference>
<dbReference type="EMBL" id="CAEKKB010000005">
    <property type="protein sequence ID" value="CAB4311882.1"/>
    <property type="molecule type" value="Genomic_DNA"/>
</dbReference>
<keyword evidence="4" id="KW-1185">Reference proteome</keyword>
<proteinExistence type="predicted"/>
<sequence length="103" mass="11181">MAQLFSLLSPLYPLPSLNRVIRKVFIQTVVLGQPAGAGAGGIQCGTTMLALEKQYLKEEVKNAPYVSLLLSFSPVRTAIPLSPPPLQQEKSYGSGIDFLIMDF</sequence>
<gene>
    <name evidence="1" type="ORF">CURHAP_LOCUS34695</name>
    <name evidence="2" type="ORF">ORAREDHAP_LOCUS34139</name>
</gene>
<dbReference type="AlphaFoldDB" id="A0A6J5V092"/>